<dbReference type="EC" id="3.5.1.88" evidence="2"/>
<feature type="binding site" evidence="2">
    <location>
        <position position="163"/>
    </location>
    <ligand>
        <name>Fe cation</name>
        <dbReference type="ChEBI" id="CHEBI:24875"/>
    </ligand>
</feature>
<gene>
    <name evidence="2" type="primary">def</name>
    <name evidence="3" type="ORF">UV66_C0010G0004</name>
</gene>
<feature type="binding site" evidence="2">
    <location>
        <position position="167"/>
    </location>
    <ligand>
        <name>Fe cation</name>
        <dbReference type="ChEBI" id="CHEBI:24875"/>
    </ligand>
</feature>
<dbReference type="InterPro" id="IPR036821">
    <property type="entry name" value="Peptide_deformylase_sf"/>
</dbReference>
<name>A0A0G1F491_9BACT</name>
<comment type="cofactor">
    <cofactor evidence="2">
        <name>Fe(2+)</name>
        <dbReference type="ChEBI" id="CHEBI:29033"/>
    </cofactor>
    <text evidence="2">Binds 1 Fe(2+) ion.</text>
</comment>
<keyword evidence="2" id="KW-0479">Metal-binding</keyword>
<evidence type="ECO:0000256" key="1">
    <source>
        <dbReference type="ARBA" id="ARBA00010759"/>
    </source>
</evidence>
<sequence>MLKIIVTPSPILLKKSEPVLKFDKKLKEVIAEMSEALDATVDPKGVGLAAPQVGVSKRIFLAKPDEKKRGLVFVNPEIIEAQGMAVPAFSNSEKIEYMKASSKGRLSSGQKNSKKKLLEGCLSIPNIWGNVCRKKVIKISYRDENGKEHVKDFRGFSAIVIQHELDHLDGILFTKHVIEQGEQLYRSYKNEKGEDEFEEIEI</sequence>
<protein>
    <recommendedName>
        <fullName evidence="2">Peptide deformylase</fullName>
        <shortName evidence="2">PDF</shortName>
        <ecNumber evidence="2">3.5.1.88</ecNumber>
    </recommendedName>
    <alternativeName>
        <fullName evidence="2">Polypeptide deformylase</fullName>
    </alternativeName>
</protein>
<dbReference type="GO" id="GO:0006412">
    <property type="term" value="P:translation"/>
    <property type="evidence" value="ECO:0007669"/>
    <property type="project" value="UniProtKB-UniRule"/>
</dbReference>
<organism evidence="3 4">
    <name type="scientific">Candidatus Woesebacteria bacterium GW2011_GWA1_43_12</name>
    <dbReference type="NCBI Taxonomy" id="1618557"/>
    <lineage>
        <taxon>Bacteria</taxon>
        <taxon>Candidatus Woeseibacteriota</taxon>
    </lineage>
</organism>
<dbReference type="PRINTS" id="PR01576">
    <property type="entry name" value="PDEFORMYLASE"/>
</dbReference>
<comment type="caution">
    <text evidence="3">The sequence shown here is derived from an EMBL/GenBank/DDBJ whole genome shotgun (WGS) entry which is preliminary data.</text>
</comment>
<dbReference type="PATRIC" id="fig|1618557.3.peg.757"/>
<dbReference type="SUPFAM" id="SSF56420">
    <property type="entry name" value="Peptide deformylase"/>
    <property type="match status" value="1"/>
</dbReference>
<feature type="binding site" evidence="2">
    <location>
        <position position="121"/>
    </location>
    <ligand>
        <name>Fe cation</name>
        <dbReference type="ChEBI" id="CHEBI:24875"/>
    </ligand>
</feature>
<evidence type="ECO:0000313" key="4">
    <source>
        <dbReference type="Proteomes" id="UP000034669"/>
    </source>
</evidence>
<dbReference type="PIRSF" id="PIRSF004749">
    <property type="entry name" value="Pep_def"/>
    <property type="match status" value="1"/>
</dbReference>
<keyword evidence="2" id="KW-0408">Iron</keyword>
<reference evidence="3 4" key="1">
    <citation type="journal article" date="2015" name="Nature">
        <title>rRNA introns, odd ribosomes, and small enigmatic genomes across a large radiation of phyla.</title>
        <authorList>
            <person name="Brown C.T."/>
            <person name="Hug L.A."/>
            <person name="Thomas B.C."/>
            <person name="Sharon I."/>
            <person name="Castelle C.J."/>
            <person name="Singh A."/>
            <person name="Wilkins M.J."/>
            <person name="Williams K.H."/>
            <person name="Banfield J.F."/>
        </authorList>
    </citation>
    <scope>NUCLEOTIDE SEQUENCE [LARGE SCALE GENOMIC DNA]</scope>
</reference>
<evidence type="ECO:0000313" key="3">
    <source>
        <dbReference type="EMBL" id="KKS90006.1"/>
    </source>
</evidence>
<accession>A0A0G1F491</accession>
<dbReference type="Pfam" id="PF01327">
    <property type="entry name" value="Pep_deformylase"/>
    <property type="match status" value="1"/>
</dbReference>
<dbReference type="Gene3D" id="3.90.45.10">
    <property type="entry name" value="Peptide deformylase"/>
    <property type="match status" value="1"/>
</dbReference>
<dbReference type="EMBL" id="LCFI01000010">
    <property type="protein sequence ID" value="KKS90006.1"/>
    <property type="molecule type" value="Genomic_DNA"/>
</dbReference>
<dbReference type="PANTHER" id="PTHR10458">
    <property type="entry name" value="PEPTIDE DEFORMYLASE"/>
    <property type="match status" value="1"/>
</dbReference>
<evidence type="ECO:0000256" key="2">
    <source>
        <dbReference type="HAMAP-Rule" id="MF_00163"/>
    </source>
</evidence>
<dbReference type="CDD" id="cd00487">
    <property type="entry name" value="Pep_deformylase"/>
    <property type="match status" value="1"/>
</dbReference>
<dbReference type="Proteomes" id="UP000034669">
    <property type="component" value="Unassembled WGS sequence"/>
</dbReference>
<proteinExistence type="inferred from homology"/>
<dbReference type="HAMAP" id="MF_00163">
    <property type="entry name" value="Pep_deformylase"/>
    <property type="match status" value="1"/>
</dbReference>
<keyword evidence="2" id="KW-0378">Hydrolase</keyword>
<comment type="catalytic activity">
    <reaction evidence="2">
        <text>N-terminal N-formyl-L-methionyl-[peptide] + H2O = N-terminal L-methionyl-[peptide] + formate</text>
        <dbReference type="Rhea" id="RHEA:24420"/>
        <dbReference type="Rhea" id="RHEA-COMP:10639"/>
        <dbReference type="Rhea" id="RHEA-COMP:10640"/>
        <dbReference type="ChEBI" id="CHEBI:15377"/>
        <dbReference type="ChEBI" id="CHEBI:15740"/>
        <dbReference type="ChEBI" id="CHEBI:49298"/>
        <dbReference type="ChEBI" id="CHEBI:64731"/>
        <dbReference type="EC" id="3.5.1.88"/>
    </reaction>
</comment>
<dbReference type="GO" id="GO:0042586">
    <property type="term" value="F:peptide deformylase activity"/>
    <property type="evidence" value="ECO:0007669"/>
    <property type="project" value="UniProtKB-UniRule"/>
</dbReference>
<dbReference type="AlphaFoldDB" id="A0A0G1F491"/>
<keyword evidence="2" id="KW-0648">Protein biosynthesis</keyword>
<comment type="function">
    <text evidence="2">Removes the formyl group from the N-terminal Met of newly synthesized proteins. Requires at least a dipeptide for an efficient rate of reaction. N-terminal L-methionine is a prerequisite for activity but the enzyme has broad specificity at other positions.</text>
</comment>
<dbReference type="NCBIfam" id="NF001159">
    <property type="entry name" value="PRK00150.1-3"/>
    <property type="match status" value="1"/>
</dbReference>
<dbReference type="PANTHER" id="PTHR10458:SF22">
    <property type="entry name" value="PEPTIDE DEFORMYLASE"/>
    <property type="match status" value="1"/>
</dbReference>
<feature type="active site" evidence="2">
    <location>
        <position position="164"/>
    </location>
</feature>
<dbReference type="InterPro" id="IPR023635">
    <property type="entry name" value="Peptide_deformylase"/>
</dbReference>
<comment type="similarity">
    <text evidence="1 2">Belongs to the polypeptide deformylase family.</text>
</comment>
<dbReference type="GO" id="GO:0046872">
    <property type="term" value="F:metal ion binding"/>
    <property type="evidence" value="ECO:0007669"/>
    <property type="project" value="UniProtKB-KW"/>
</dbReference>